<dbReference type="PROSITE" id="PS51462">
    <property type="entry name" value="NUDIX"/>
    <property type="match status" value="1"/>
</dbReference>
<feature type="region of interest" description="Disordered" evidence="1">
    <location>
        <begin position="364"/>
        <end position="468"/>
    </location>
</feature>
<evidence type="ECO:0000256" key="1">
    <source>
        <dbReference type="SAM" id="MobiDB-lite"/>
    </source>
</evidence>
<dbReference type="STRING" id="77044.A0A1W2TMW7"/>
<keyword evidence="4" id="KW-1185">Reference proteome</keyword>
<feature type="domain" description="Nudix hydrolase" evidence="2">
    <location>
        <begin position="32"/>
        <end position="173"/>
    </location>
</feature>
<protein>
    <recommendedName>
        <fullName evidence="2">Nudix hydrolase domain-containing protein</fullName>
    </recommendedName>
</protein>
<organism evidence="3">
    <name type="scientific">Rosellinia necatrix</name>
    <name type="common">White root-rot fungus</name>
    <dbReference type="NCBI Taxonomy" id="77044"/>
    <lineage>
        <taxon>Eukaryota</taxon>
        <taxon>Fungi</taxon>
        <taxon>Dikarya</taxon>
        <taxon>Ascomycota</taxon>
        <taxon>Pezizomycotina</taxon>
        <taxon>Sordariomycetes</taxon>
        <taxon>Xylariomycetidae</taxon>
        <taxon>Xylariales</taxon>
        <taxon>Xylariaceae</taxon>
        <taxon>Rosellinia</taxon>
    </lineage>
</organism>
<dbReference type="OrthoDB" id="206213at2759"/>
<dbReference type="Proteomes" id="UP000054516">
    <property type="component" value="Unassembled WGS sequence"/>
</dbReference>
<sequence length="632" mass="66747">MTNSETPLWLQEYQQPFTSQHNVKCHSGHIHPSNMPVAGLVLARLNASLRLDLLLEHRSAAVTGAEQCDTFGFIGGSANCITEGPLDTACRHARENYGITPEELNVLGLEYKRDHGGIKYLTYTYVFAEYNPQDCQAPTYKSTGPVRSQWFPLDSLPKGIAKHIQEDGQMLEYTLFNEVLPRLLEARGLSQQTQQTQPLPAPQVPRMDSQAPQAPQMSQVPRAHSEHQIPRGRLVPEVPPTPEGSKIPQQGVQKVPWVPSGIPLRQAPGQYSNLRPALTPANTTADQAGIDGKMHMTNFGAPVSQSLPGGLPANDDVSSAGAFFPETPRGYPLANSTNMADADMINSNNASSAGAFFSETPQGYPMANTSNTSDAGVVSPRTPQVSPLPSDTNKVDAGRVTYPARIKQGTKQEHPEPEGPSDVSRVRKRKEPPEQVESAPRRVCFGSLGSWASSTPAPRADSSGVSDAATTAKTSAPLFSSLFNWNPLRGVLGSSSGESAAAVAAATATASQPNAPPAAAITATTPATEEPSALPADVKPSIAQLSRTPVLHPPVIQPGISVASVTLEGASAAPGDGDNKFIPPPIDDKGPAYATQSRLAPGLRSLGAGGPTVNLSPSHPVSASSSQRSFEP</sequence>
<feature type="compositionally biased region" description="Low complexity" evidence="1">
    <location>
        <begin position="616"/>
        <end position="632"/>
    </location>
</feature>
<evidence type="ECO:0000259" key="2">
    <source>
        <dbReference type="PROSITE" id="PS51462"/>
    </source>
</evidence>
<accession>A0A1W2TMW7</accession>
<dbReference type="Gene3D" id="3.90.79.10">
    <property type="entry name" value="Nucleoside Triphosphate Pyrophosphohydrolase"/>
    <property type="match status" value="1"/>
</dbReference>
<evidence type="ECO:0000313" key="4">
    <source>
        <dbReference type="Proteomes" id="UP000054516"/>
    </source>
</evidence>
<reference evidence="3" key="1">
    <citation type="submission" date="2016-03" db="EMBL/GenBank/DDBJ databases">
        <title>Draft genome sequence of Rosellinia necatrix.</title>
        <authorList>
            <person name="Kanematsu S."/>
        </authorList>
    </citation>
    <scope>NUCLEOTIDE SEQUENCE [LARGE SCALE GENOMIC DNA]</scope>
    <source>
        <strain evidence="3">W97</strain>
    </source>
</reference>
<gene>
    <name evidence="3" type="ORF">SAMD00023353_3501090</name>
</gene>
<dbReference type="InterPro" id="IPR015797">
    <property type="entry name" value="NUDIX_hydrolase-like_dom_sf"/>
</dbReference>
<evidence type="ECO:0000313" key="3">
    <source>
        <dbReference type="EMBL" id="GAP89692.2"/>
    </source>
</evidence>
<feature type="compositionally biased region" description="Polar residues" evidence="1">
    <location>
        <begin position="381"/>
        <end position="392"/>
    </location>
</feature>
<proteinExistence type="predicted"/>
<dbReference type="EMBL" id="DF977480">
    <property type="protein sequence ID" value="GAP89692.2"/>
    <property type="molecule type" value="Genomic_DNA"/>
</dbReference>
<feature type="region of interest" description="Disordered" evidence="1">
    <location>
        <begin position="574"/>
        <end position="632"/>
    </location>
</feature>
<feature type="region of interest" description="Disordered" evidence="1">
    <location>
        <begin position="189"/>
        <end position="213"/>
    </location>
</feature>
<dbReference type="SUPFAM" id="SSF55811">
    <property type="entry name" value="Nudix"/>
    <property type="match status" value="1"/>
</dbReference>
<dbReference type="InterPro" id="IPR000086">
    <property type="entry name" value="NUDIX_hydrolase_dom"/>
</dbReference>
<dbReference type="AlphaFoldDB" id="A0A1W2TMW7"/>
<name>A0A1W2TMW7_ROSNE</name>